<accession>A0A8C0GLV6</accession>
<dbReference type="Proteomes" id="UP000694404">
    <property type="component" value="Unplaced"/>
</dbReference>
<dbReference type="PANTHER" id="PTHR46501:SF2">
    <property type="entry name" value="MYOMEGALIN"/>
    <property type="match status" value="1"/>
</dbReference>
<evidence type="ECO:0000313" key="5">
    <source>
        <dbReference type="Proteomes" id="UP000694404"/>
    </source>
</evidence>
<reference evidence="4" key="1">
    <citation type="submission" date="2025-08" db="UniProtKB">
        <authorList>
            <consortium name="Ensembl"/>
        </authorList>
    </citation>
    <scope>IDENTIFICATION</scope>
</reference>
<feature type="region of interest" description="Disordered" evidence="2">
    <location>
        <begin position="181"/>
        <end position="214"/>
    </location>
</feature>
<evidence type="ECO:0000256" key="1">
    <source>
        <dbReference type="SAM" id="Coils"/>
    </source>
</evidence>
<keyword evidence="5" id="KW-1185">Reference proteome</keyword>
<reference evidence="4" key="2">
    <citation type="submission" date="2025-09" db="UniProtKB">
        <authorList>
            <consortium name="Ensembl"/>
        </authorList>
    </citation>
    <scope>IDENTIFICATION</scope>
</reference>
<dbReference type="GO" id="GO:1903358">
    <property type="term" value="P:regulation of Golgi organization"/>
    <property type="evidence" value="ECO:0007669"/>
    <property type="project" value="TreeGrafter"/>
</dbReference>
<proteinExistence type="predicted"/>
<feature type="coiled-coil region" evidence="1">
    <location>
        <begin position="153"/>
        <end position="180"/>
    </location>
</feature>
<dbReference type="GeneTree" id="ENSGT00950000183190"/>
<dbReference type="GO" id="GO:0005813">
    <property type="term" value="C:centrosome"/>
    <property type="evidence" value="ECO:0007669"/>
    <property type="project" value="TreeGrafter"/>
</dbReference>
<name>A0A8C0GLV6_CHEAB</name>
<feature type="region of interest" description="Disordered" evidence="2">
    <location>
        <begin position="226"/>
        <end position="254"/>
    </location>
</feature>
<dbReference type="PANTHER" id="PTHR46501">
    <property type="entry name" value="MYOMEGALIN"/>
    <property type="match status" value="1"/>
</dbReference>
<dbReference type="GO" id="GO:0007098">
    <property type="term" value="P:centrosome cycle"/>
    <property type="evidence" value="ECO:0007669"/>
    <property type="project" value="TreeGrafter"/>
</dbReference>
<dbReference type="AlphaFoldDB" id="A0A8C0GLV6"/>
<dbReference type="GO" id="GO:0060090">
    <property type="term" value="F:molecular adaptor activity"/>
    <property type="evidence" value="ECO:0007669"/>
    <property type="project" value="TreeGrafter"/>
</dbReference>
<evidence type="ECO:0000313" key="4">
    <source>
        <dbReference type="Ensembl" id="ENSCABP00000009192.1"/>
    </source>
</evidence>
<evidence type="ECO:0000256" key="2">
    <source>
        <dbReference type="SAM" id="MobiDB-lite"/>
    </source>
</evidence>
<dbReference type="InterPro" id="IPR010630">
    <property type="entry name" value="Olduvai_dom"/>
</dbReference>
<feature type="coiled-coil region" evidence="1">
    <location>
        <begin position="23"/>
        <end position="50"/>
    </location>
</feature>
<dbReference type="OMA" id="LECFITI"/>
<dbReference type="InterPro" id="IPR052593">
    <property type="entry name" value="MT-associated_AKAP9-binding"/>
</dbReference>
<feature type="compositionally biased region" description="Low complexity" evidence="2">
    <location>
        <begin position="181"/>
        <end position="198"/>
    </location>
</feature>
<keyword evidence="1" id="KW-0175">Coiled coil</keyword>
<dbReference type="SMART" id="SM01148">
    <property type="entry name" value="DUF1220"/>
    <property type="match status" value="1"/>
</dbReference>
<dbReference type="GO" id="GO:0090063">
    <property type="term" value="P:positive regulation of microtubule nucleation"/>
    <property type="evidence" value="ECO:0007669"/>
    <property type="project" value="TreeGrafter"/>
</dbReference>
<dbReference type="PROSITE" id="PS51316">
    <property type="entry name" value="ODV"/>
    <property type="match status" value="1"/>
</dbReference>
<feature type="domain" description="Olduvai" evidence="3">
    <location>
        <begin position="157"/>
        <end position="229"/>
    </location>
</feature>
<evidence type="ECO:0000259" key="3">
    <source>
        <dbReference type="PROSITE" id="PS51316"/>
    </source>
</evidence>
<sequence length="359" mass="39531">MEACPAGSWQQLVEPRVGPSGQLVQCQQRNQELQDKLAVSEATVRAQAEQLEQYRTLLSEKYDSLIQAQARELSHLRQKMREGRSVCHLLTQHLRDTVKSFEELLRGTDIDYYMGQSFREHLAQGGQLAERLSSKLSSSAWLSNMPIWGHQWLTELSKELREKERMIETLQAKLQECCETPSSSRALSESPRSNSSASFLSDGPEACSDGDASSEYSHLSVTSSLCSRPAPRAAGDRGQPMEGSGGHAQEASCPPGLLPAEPWCPTQLSVHPAGAGADLLEGHLAEIRSLRQRLEESICINDRLREQLEKRLVTTAKVTPSLHVSHRLGAPHPAPQPHADVAGHQAHRAAFLCPSESPC</sequence>
<dbReference type="Ensembl" id="ENSCABT00000010078.1">
    <property type="protein sequence ID" value="ENSCABP00000009192.1"/>
    <property type="gene ID" value="ENSCABG00000006911.1"/>
</dbReference>
<dbReference type="GO" id="GO:0005794">
    <property type="term" value="C:Golgi apparatus"/>
    <property type="evidence" value="ECO:0007669"/>
    <property type="project" value="TreeGrafter"/>
</dbReference>
<protein>
    <recommendedName>
        <fullName evidence="3">Olduvai domain-containing protein</fullName>
    </recommendedName>
</protein>
<organism evidence="4 5">
    <name type="scientific">Chelonoidis abingdonii</name>
    <name type="common">Abingdon island giant tortoise</name>
    <name type="synonym">Testudo abingdonii</name>
    <dbReference type="NCBI Taxonomy" id="106734"/>
    <lineage>
        <taxon>Eukaryota</taxon>
        <taxon>Metazoa</taxon>
        <taxon>Chordata</taxon>
        <taxon>Craniata</taxon>
        <taxon>Vertebrata</taxon>
        <taxon>Euteleostomi</taxon>
        <taxon>Archelosauria</taxon>
        <taxon>Testudinata</taxon>
        <taxon>Testudines</taxon>
        <taxon>Cryptodira</taxon>
        <taxon>Durocryptodira</taxon>
        <taxon>Testudinoidea</taxon>
        <taxon>Testudinidae</taxon>
        <taxon>Chelonoidis</taxon>
    </lineage>
</organism>